<keyword evidence="8" id="KW-0812">Transmembrane</keyword>
<dbReference type="InterPro" id="IPR000504">
    <property type="entry name" value="RRM_dom"/>
</dbReference>
<sequence length="672" mass="75947">MHIESVDAFTNWLVKELTPMFYFHYRMIHWHSNKLFLLQREMRDAQHPRRRSRSPRERRSRGLGVRRSPGERHRGDRRRSRSRSRSRSLERERRDRKSDDDRRKRRCRDFDERGYCMLGDQCIYDHGPDPVIVDDSALEKIVKIPGPKPPAPNFSVPPPGYNPMNPPPPGVDGVFAAPPPASGPVEGYNPEAPALSGPDFSMPPPPLPMHINNTAWRATPYTVPTSANVVVPTVVCQLIPHQLEVPLCVVLVYVVVAVVLLLVMLTKEIEVTEKRFRLEIFYMGKCCLVYMNVNNLFWQFQVRKIPPEHNNIAKLNEHFALFGNIVNMQVRFNGDPEAALITFSSRHEAMSAYKSPTPVLNNRFIKVFWHSTDTSQEVGQSAKTSYNSQGGIQRTVLVSGVHVEKPNSTTVESSEKPKVASVHESKFVNPIVQGVREKVADAKRKIKKEKADQMSLLDLQKRKMDLLQKLMDQQKIVLAKVDELSEKLNSYNTIFADLEAIILSGKSVGGDAADSKDIDGIDGERESVSPLEGTIEVVATRNLLKRKFSECEEDDSVDAKRRGIVTVKGFEVEDEQELIQHMEQFGDLIDMDLVPGSRPPLATFTFKKYEAAERAVNSCSMFKGVALDLTWQRVTAGADSDVIPDVNRPKEQQMTADQILASIPQSESDDDQ</sequence>
<evidence type="ECO:0000256" key="3">
    <source>
        <dbReference type="ARBA" id="ARBA00022833"/>
    </source>
</evidence>
<feature type="compositionally biased region" description="Basic residues" evidence="7">
    <location>
        <begin position="48"/>
        <end position="61"/>
    </location>
</feature>
<feature type="region of interest" description="Disordered" evidence="7">
    <location>
        <begin position="44"/>
        <end position="105"/>
    </location>
</feature>
<keyword evidence="6" id="KW-0175">Coiled coil</keyword>
<dbReference type="Proteomes" id="UP000095283">
    <property type="component" value="Unplaced"/>
</dbReference>
<evidence type="ECO:0000256" key="5">
    <source>
        <dbReference type="PROSITE-ProRule" id="PRU00723"/>
    </source>
</evidence>
<dbReference type="InterPro" id="IPR000571">
    <property type="entry name" value="Znf_CCCH"/>
</dbReference>
<protein>
    <submittedName>
        <fullName evidence="11">C3H1-type domain-containing protein</fullName>
    </submittedName>
</protein>
<dbReference type="InterPro" id="IPR012677">
    <property type="entry name" value="Nucleotide-bd_a/b_plait_sf"/>
</dbReference>
<evidence type="ECO:0000256" key="6">
    <source>
        <dbReference type="SAM" id="Coils"/>
    </source>
</evidence>
<feature type="transmembrane region" description="Helical" evidence="8">
    <location>
        <begin position="278"/>
        <end position="298"/>
    </location>
</feature>
<feature type="compositionally biased region" description="Basic residues" evidence="7">
    <location>
        <begin position="75"/>
        <end position="86"/>
    </location>
</feature>
<evidence type="ECO:0000313" key="11">
    <source>
        <dbReference type="WBParaSite" id="Hba_19864"/>
    </source>
</evidence>
<dbReference type="InterPro" id="IPR045137">
    <property type="entry name" value="RBM26/27"/>
</dbReference>
<evidence type="ECO:0000256" key="1">
    <source>
        <dbReference type="ARBA" id="ARBA00022723"/>
    </source>
</evidence>
<accession>A0A1I7XRA3</accession>
<feature type="coiled-coil region" evidence="6">
    <location>
        <begin position="432"/>
        <end position="487"/>
    </location>
</feature>
<evidence type="ECO:0000256" key="8">
    <source>
        <dbReference type="SAM" id="Phobius"/>
    </source>
</evidence>
<feature type="zinc finger region" description="C3H1-type" evidence="5">
    <location>
        <begin position="101"/>
        <end position="129"/>
    </location>
</feature>
<evidence type="ECO:0000259" key="9">
    <source>
        <dbReference type="PROSITE" id="PS50103"/>
    </source>
</evidence>
<keyword evidence="8" id="KW-0472">Membrane</keyword>
<dbReference type="PROSITE" id="PS50103">
    <property type="entry name" value="ZF_C3H1"/>
    <property type="match status" value="1"/>
</dbReference>
<dbReference type="InterPro" id="IPR036855">
    <property type="entry name" value="Znf_CCCH_sf"/>
</dbReference>
<reference evidence="11" key="1">
    <citation type="submission" date="2016-11" db="UniProtKB">
        <authorList>
            <consortium name="WormBaseParasite"/>
        </authorList>
    </citation>
    <scope>IDENTIFICATION</scope>
</reference>
<dbReference type="FunFam" id="3.30.70.330:FF:000208">
    <property type="entry name" value="RNA-binding protein 27 isoform X2"/>
    <property type="match status" value="1"/>
</dbReference>
<keyword evidence="2 5" id="KW-0863">Zinc-finger</keyword>
<dbReference type="PANTHER" id="PTHR14398:SF0">
    <property type="entry name" value="ZINC FINGER PROTEIN SWM"/>
    <property type="match status" value="1"/>
</dbReference>
<evidence type="ECO:0000256" key="4">
    <source>
        <dbReference type="ARBA" id="ARBA00022884"/>
    </source>
</evidence>
<name>A0A1I7XRA3_HETBA</name>
<dbReference type="WBParaSite" id="Hba_19864">
    <property type="protein sequence ID" value="Hba_19864"/>
    <property type="gene ID" value="Hba_19864"/>
</dbReference>
<evidence type="ECO:0000256" key="2">
    <source>
        <dbReference type="ARBA" id="ARBA00022771"/>
    </source>
</evidence>
<keyword evidence="1 5" id="KW-0479">Metal-binding</keyword>
<dbReference type="InterPro" id="IPR035979">
    <property type="entry name" value="RBD_domain_sf"/>
</dbReference>
<evidence type="ECO:0000256" key="7">
    <source>
        <dbReference type="SAM" id="MobiDB-lite"/>
    </source>
</evidence>
<feature type="transmembrane region" description="Helical" evidence="8">
    <location>
        <begin position="243"/>
        <end position="266"/>
    </location>
</feature>
<organism evidence="10 11">
    <name type="scientific">Heterorhabditis bacteriophora</name>
    <name type="common">Entomopathogenic nematode worm</name>
    <dbReference type="NCBI Taxonomy" id="37862"/>
    <lineage>
        <taxon>Eukaryota</taxon>
        <taxon>Metazoa</taxon>
        <taxon>Ecdysozoa</taxon>
        <taxon>Nematoda</taxon>
        <taxon>Chromadorea</taxon>
        <taxon>Rhabditida</taxon>
        <taxon>Rhabditina</taxon>
        <taxon>Rhabditomorpha</taxon>
        <taxon>Strongyloidea</taxon>
        <taxon>Heterorhabditidae</taxon>
        <taxon>Heterorhabditis</taxon>
    </lineage>
</organism>
<dbReference type="SMART" id="SM00360">
    <property type="entry name" value="RRM"/>
    <property type="match status" value="2"/>
</dbReference>
<dbReference type="PANTHER" id="PTHR14398">
    <property type="entry name" value="RNA RECOGNITION RRM/RNP DOMAIN"/>
    <property type="match status" value="1"/>
</dbReference>
<dbReference type="SMART" id="SM00356">
    <property type="entry name" value="ZnF_C3H1"/>
    <property type="match status" value="1"/>
</dbReference>
<keyword evidence="3 5" id="KW-0862">Zinc</keyword>
<evidence type="ECO:0000313" key="10">
    <source>
        <dbReference type="Proteomes" id="UP000095283"/>
    </source>
</evidence>
<proteinExistence type="predicted"/>
<dbReference type="AlphaFoldDB" id="A0A1I7XRA3"/>
<dbReference type="GO" id="GO:0005634">
    <property type="term" value="C:nucleus"/>
    <property type="evidence" value="ECO:0007669"/>
    <property type="project" value="TreeGrafter"/>
</dbReference>
<keyword evidence="8" id="KW-1133">Transmembrane helix</keyword>
<dbReference type="Gene3D" id="3.30.70.330">
    <property type="match status" value="2"/>
</dbReference>
<feature type="region of interest" description="Disordered" evidence="7">
    <location>
        <begin position="642"/>
        <end position="672"/>
    </location>
</feature>
<feature type="domain" description="C3H1-type" evidence="9">
    <location>
        <begin position="101"/>
        <end position="129"/>
    </location>
</feature>
<dbReference type="GO" id="GO:0003723">
    <property type="term" value="F:RNA binding"/>
    <property type="evidence" value="ECO:0007669"/>
    <property type="project" value="UniProtKB-KW"/>
</dbReference>
<keyword evidence="10" id="KW-1185">Reference proteome</keyword>
<dbReference type="GO" id="GO:0008270">
    <property type="term" value="F:zinc ion binding"/>
    <property type="evidence" value="ECO:0007669"/>
    <property type="project" value="UniProtKB-KW"/>
</dbReference>
<keyword evidence="4" id="KW-0694">RNA-binding</keyword>
<feature type="compositionally biased region" description="Basic and acidic residues" evidence="7">
    <location>
        <begin position="87"/>
        <end position="105"/>
    </location>
</feature>
<dbReference type="SUPFAM" id="SSF54928">
    <property type="entry name" value="RNA-binding domain, RBD"/>
    <property type="match status" value="2"/>
</dbReference>
<dbReference type="SUPFAM" id="SSF90229">
    <property type="entry name" value="CCCH zinc finger"/>
    <property type="match status" value="1"/>
</dbReference>
<dbReference type="CDD" id="cd12257">
    <property type="entry name" value="RRM1_RBM26_like"/>
    <property type="match status" value="1"/>
</dbReference>